<accession>A0A8K0CG84</accession>
<evidence type="ECO:0000313" key="3">
    <source>
        <dbReference type="Proteomes" id="UP000801492"/>
    </source>
</evidence>
<dbReference type="Proteomes" id="UP000801492">
    <property type="component" value="Unassembled WGS sequence"/>
</dbReference>
<organism evidence="2 3">
    <name type="scientific">Ignelater luminosus</name>
    <name type="common">Cucubano</name>
    <name type="synonym">Pyrophorus luminosus</name>
    <dbReference type="NCBI Taxonomy" id="2038154"/>
    <lineage>
        <taxon>Eukaryota</taxon>
        <taxon>Metazoa</taxon>
        <taxon>Ecdysozoa</taxon>
        <taxon>Arthropoda</taxon>
        <taxon>Hexapoda</taxon>
        <taxon>Insecta</taxon>
        <taxon>Pterygota</taxon>
        <taxon>Neoptera</taxon>
        <taxon>Endopterygota</taxon>
        <taxon>Coleoptera</taxon>
        <taxon>Polyphaga</taxon>
        <taxon>Elateriformia</taxon>
        <taxon>Elateroidea</taxon>
        <taxon>Elateridae</taxon>
        <taxon>Agrypninae</taxon>
        <taxon>Pyrophorini</taxon>
        <taxon>Ignelater</taxon>
    </lineage>
</organism>
<gene>
    <name evidence="2" type="ORF">ILUMI_22904</name>
</gene>
<feature type="chain" id="PRO_5035456690" evidence="1">
    <location>
        <begin position="21"/>
        <end position="122"/>
    </location>
</feature>
<proteinExistence type="predicted"/>
<evidence type="ECO:0000256" key="1">
    <source>
        <dbReference type="SAM" id="SignalP"/>
    </source>
</evidence>
<sequence length="122" mass="13846">MKTNLVLLIISVTLIYRITAECSKLGINPFECGTKGTPHFYTNSEDVCIFGCKDGDRVLSCPDVYPPPDQPEYKNKNCHEKAYDCANKGDPHWSGYGKDCNFYCLVGDDMLFTCEQIYFAKY</sequence>
<protein>
    <submittedName>
        <fullName evidence="2">Uncharacterized protein</fullName>
    </submittedName>
</protein>
<feature type="signal peptide" evidence="1">
    <location>
        <begin position="1"/>
        <end position="20"/>
    </location>
</feature>
<reference evidence="2" key="1">
    <citation type="submission" date="2019-08" db="EMBL/GenBank/DDBJ databases">
        <title>The genome of the North American firefly Photinus pyralis.</title>
        <authorList>
            <consortium name="Photinus pyralis genome working group"/>
            <person name="Fallon T.R."/>
            <person name="Sander Lower S.E."/>
            <person name="Weng J.-K."/>
        </authorList>
    </citation>
    <scope>NUCLEOTIDE SEQUENCE</scope>
    <source>
        <strain evidence="2">TRF0915ILg1</strain>
        <tissue evidence="2">Whole body</tissue>
    </source>
</reference>
<keyword evidence="1" id="KW-0732">Signal</keyword>
<evidence type="ECO:0000313" key="2">
    <source>
        <dbReference type="EMBL" id="KAF2883270.1"/>
    </source>
</evidence>
<comment type="caution">
    <text evidence="2">The sequence shown here is derived from an EMBL/GenBank/DDBJ whole genome shotgun (WGS) entry which is preliminary data.</text>
</comment>
<dbReference type="AlphaFoldDB" id="A0A8K0CG84"/>
<dbReference type="EMBL" id="VTPC01090498">
    <property type="protein sequence ID" value="KAF2883270.1"/>
    <property type="molecule type" value="Genomic_DNA"/>
</dbReference>
<name>A0A8K0CG84_IGNLU</name>
<keyword evidence="3" id="KW-1185">Reference proteome</keyword>